<protein>
    <submittedName>
        <fullName evidence="2">Uncharacterized protein</fullName>
    </submittedName>
</protein>
<comment type="caution">
    <text evidence="2">The sequence shown here is derived from an EMBL/GenBank/DDBJ whole genome shotgun (WGS) entry which is preliminary data.</text>
</comment>
<evidence type="ECO:0000313" key="1">
    <source>
        <dbReference type="EMBL" id="KWW97917.1"/>
    </source>
</evidence>
<dbReference type="Proteomes" id="UP000070598">
    <property type="component" value="Unassembled WGS sequence"/>
</dbReference>
<dbReference type="RefSeq" id="WP_067071675.1">
    <property type="nucleotide sequence ID" value="NZ_JYIJ01000019.1"/>
</dbReference>
<accession>A0A132N7P9</accession>
<dbReference type="EMBL" id="JYIJ01000019">
    <property type="protein sequence ID" value="KWW97917.1"/>
    <property type="molecule type" value="Genomic_DNA"/>
</dbReference>
<dbReference type="PATRIC" id="fig|1469144.8.peg.897"/>
<dbReference type="Proteomes" id="UP000070659">
    <property type="component" value="Unassembled WGS sequence"/>
</dbReference>
<evidence type="ECO:0000313" key="4">
    <source>
        <dbReference type="Proteomes" id="UP000070659"/>
    </source>
</evidence>
<evidence type="ECO:0000313" key="3">
    <source>
        <dbReference type="Proteomes" id="UP000070598"/>
    </source>
</evidence>
<reference evidence="2 4" key="1">
    <citation type="submission" date="2015-02" db="EMBL/GenBank/DDBJ databases">
        <title>Physiological reanalysis, assessment of diazotrophy, and genome sequences of multiple isolates of Streptomyces thermoautotrophicus.</title>
        <authorList>
            <person name="MacKellar D.C."/>
            <person name="Lieber L."/>
            <person name="Norman J."/>
            <person name="Bolger A."/>
            <person name="Tobin C."/>
            <person name="Murray J.W."/>
            <person name="Prell J."/>
        </authorList>
    </citation>
    <scope>NUCLEOTIDE SEQUENCE [LARGE SCALE GENOMIC DNA]</scope>
    <source>
        <strain evidence="2 4">UBT1</strain>
    </source>
</reference>
<evidence type="ECO:0000313" key="2">
    <source>
        <dbReference type="EMBL" id="KWX06185.1"/>
    </source>
</evidence>
<gene>
    <name evidence="1" type="ORF">TH66_21335</name>
    <name evidence="2" type="ORF">TR74_22760</name>
</gene>
<name>A0A132N7P9_9ACTN</name>
<dbReference type="AlphaFoldDB" id="A0A132N7P9"/>
<sequence>MTRLKRVGDLYAASASIAGEAGAVELIAVADPRGASLDIAVRELGREVRDGNHPMLGELLAMARQLRWRLAIEPCPALYSAGRADLVTELTSLARQCKFIVGDETRSVLDDLVDRANAVIRDALPPTGDVLLQSLNEAGYEGCAVILASPRVAEGVRRWFRQLKIDVPVESRREQTACDVRDQAYLIGAPPVFGPSILTAPRARSLTYLFPSWVQDRSLPTTGLSDLAEGGIKPRIRSRKIGEEPVIPQRLRQVEDRLVPEPVWSSTERGRPPGEDEVYARRVLLAGGFAIMLDTEGEFIRTLDPNQPPGERIEMRDVKSLAPGTYLVLRDGETESDALYSRAIALLGAQAESVERSQSEWKSALRRQLLVRGRAEVIRSLSDRGVRAAAQAPAWIARTVARPRNRTDFDILLGWLGLELEPYREHANLLRRARSQAAADVRESLEAALGESDISRLERDGYLRLNLELEGFASIVATRILAISPYLEAVPRHELRNLREDRNARWLE</sequence>
<dbReference type="EMBL" id="JYIK01001111">
    <property type="protein sequence ID" value="KWX06185.1"/>
    <property type="molecule type" value="Genomic_DNA"/>
</dbReference>
<proteinExistence type="predicted"/>
<reference evidence="3" key="2">
    <citation type="submission" date="2015-02" db="EMBL/GenBank/DDBJ databases">
        <title>Physiological reanalysis, assessment of diazotrophy, and genome sequences of multiple isolates of Streptomyces thermoautotrophicus.</title>
        <authorList>
            <person name="MacKellar D.C."/>
            <person name="Lieber L."/>
            <person name="Norman J."/>
            <person name="Bolger A."/>
            <person name="Tobin C."/>
            <person name="Murray J.W."/>
            <person name="Friesen M."/>
            <person name="Prell J."/>
        </authorList>
    </citation>
    <scope>NUCLEOTIDE SEQUENCE [LARGE SCALE GENOMIC DNA]</scope>
    <source>
        <strain evidence="3">UBT1</strain>
    </source>
</reference>
<organism evidence="2 3">
    <name type="scientific">Carbonactinospora thermoautotrophica</name>
    <dbReference type="NCBI Taxonomy" id="1469144"/>
    <lineage>
        <taxon>Bacteria</taxon>
        <taxon>Bacillati</taxon>
        <taxon>Actinomycetota</taxon>
        <taxon>Actinomycetes</taxon>
        <taxon>Kitasatosporales</taxon>
        <taxon>Carbonactinosporaceae</taxon>
        <taxon>Carbonactinospora</taxon>
    </lineage>
</organism>